<dbReference type="InterPro" id="IPR007499">
    <property type="entry name" value="ERF_bacteria_virus"/>
</dbReference>
<comment type="caution">
    <text evidence="2">The sequence shown here is derived from an EMBL/GenBank/DDBJ whole genome shotgun (WGS) entry which is preliminary data.</text>
</comment>
<reference evidence="2 3" key="1">
    <citation type="submission" date="2020-08" db="EMBL/GenBank/DDBJ databases">
        <title>Genomic Encyclopedia of Type Strains, Phase IV (KMG-IV): sequencing the most valuable type-strain genomes for metagenomic binning, comparative biology and taxonomic classification.</title>
        <authorList>
            <person name="Goeker M."/>
        </authorList>
    </citation>
    <scope>NUCLEOTIDE SEQUENCE [LARGE SCALE GENOMIC DNA]</scope>
    <source>
        <strain evidence="2 3">DSM 17989</strain>
    </source>
</reference>
<dbReference type="EMBL" id="JACHFB010000004">
    <property type="protein sequence ID" value="MBB6213560.1"/>
    <property type="molecule type" value="Genomic_DNA"/>
</dbReference>
<accession>A0A7W9ZLZ4</accession>
<gene>
    <name evidence="1" type="ORF">HNP67_001000</name>
    <name evidence="2" type="ORF">HNP67_001055</name>
</gene>
<name>A0A7W9ZLZ4_9SPIR</name>
<protein>
    <submittedName>
        <fullName evidence="2">Uncharacterized protein</fullName>
    </submittedName>
</protein>
<dbReference type="AlphaFoldDB" id="A0A7W9ZLZ4"/>
<evidence type="ECO:0000313" key="2">
    <source>
        <dbReference type="EMBL" id="MBB6213560.1"/>
    </source>
</evidence>
<sequence>MENLSNKNNPQDNIQAEIDFIRDVKTLIRNLSRIDKSLKGDGYKYQDFNGILEGIKNVIEKRNLDLMFRRFPTFTHDPYGRIYVIRTTFYSTISGHRELFNTSILTENL</sequence>
<dbReference type="EMBL" id="JACHFB010000004">
    <property type="protein sequence ID" value="MBB6213505.1"/>
    <property type="molecule type" value="Genomic_DNA"/>
</dbReference>
<proteinExistence type="predicted"/>
<evidence type="ECO:0000313" key="3">
    <source>
        <dbReference type="Proteomes" id="UP000536100"/>
    </source>
</evidence>
<dbReference type="Proteomes" id="UP000536100">
    <property type="component" value="Unassembled WGS sequence"/>
</dbReference>
<evidence type="ECO:0000313" key="1">
    <source>
        <dbReference type="EMBL" id="MBB6213505.1"/>
    </source>
</evidence>
<organism evidence="2 3">
    <name type="scientific">Borreliella californiensis</name>
    <dbReference type="NCBI Taxonomy" id="373543"/>
    <lineage>
        <taxon>Bacteria</taxon>
        <taxon>Pseudomonadati</taxon>
        <taxon>Spirochaetota</taxon>
        <taxon>Spirochaetia</taxon>
        <taxon>Spirochaetales</taxon>
        <taxon>Borreliaceae</taxon>
        <taxon>Borreliella</taxon>
    </lineage>
</organism>
<dbReference type="Pfam" id="PF04404">
    <property type="entry name" value="ERF"/>
    <property type="match status" value="1"/>
</dbReference>